<dbReference type="UniPathway" id="UPA00392"/>
<accession>A0A511R6D2</accession>
<dbReference type="PANTHER" id="PTHR30307:SF0">
    <property type="entry name" value="S-ADENOSYLMETHIONINE:TRNA RIBOSYLTRANSFERASE-ISOMERASE"/>
    <property type="match status" value="1"/>
</dbReference>
<evidence type="ECO:0000256" key="7">
    <source>
        <dbReference type="ARBA" id="ARBA00022785"/>
    </source>
</evidence>
<dbReference type="SUPFAM" id="SSF111337">
    <property type="entry name" value="QueA-like"/>
    <property type="match status" value="1"/>
</dbReference>
<sequence>MNLEDFDYHLPPELIAQSGAEPRDASRLMVIHRSTGQIEHRIFRDLPGYLQAGDVLVLNESRVIPARTFATNPYGTLLEVLLVREIPTDAGSGGLWEALLKPARRARVGSVLTFADGLQAMVEAVEEDGTRLLRFAGNVWEHLENIGKTPLPPYIRASVDPERYQTVYAKTPGSVAAPTAGLHFTPELLDRIRGLGVTICYVTLHVGPGTFKPVQGDPNQHHMHLEPYEVPRPTAQAINQAKAEGRRVIAVGTTVVRTLETAWNGTQVRAGAGETQLFIRPGFQYHVVDALVTNFHLPKSTLLMLVSAFMGHELMQWAYQTAVAERYRFYSLGDAMLIL</sequence>
<dbReference type="PANTHER" id="PTHR30307">
    <property type="entry name" value="S-ADENOSYLMETHIONINE:TRNA RIBOSYLTRANSFERASE-ISOMERASE"/>
    <property type="match status" value="1"/>
</dbReference>
<dbReference type="Pfam" id="PF02547">
    <property type="entry name" value="Queuosine_synth"/>
    <property type="match status" value="1"/>
</dbReference>
<dbReference type="InterPro" id="IPR003699">
    <property type="entry name" value="QueA"/>
</dbReference>
<dbReference type="AlphaFoldDB" id="A0A511R6D2"/>
<dbReference type="GO" id="GO:0051075">
    <property type="term" value="F:S-adenosylmethionine:tRNA ribosyltransferase-isomerase activity"/>
    <property type="evidence" value="ECO:0007669"/>
    <property type="project" value="UniProtKB-EC"/>
</dbReference>
<keyword evidence="6 13" id="KW-0949">S-adenosyl-L-methionine</keyword>
<evidence type="ECO:0000256" key="4">
    <source>
        <dbReference type="ARBA" id="ARBA00022490"/>
    </source>
</evidence>
<dbReference type="EMBL" id="BJXL01000103">
    <property type="protein sequence ID" value="GEM84472.1"/>
    <property type="molecule type" value="Genomic_DNA"/>
</dbReference>
<dbReference type="OrthoDB" id="9805933at2"/>
<organism evidence="14 15">
    <name type="scientific">Meiothermus hypogaeus NBRC 106114</name>
    <dbReference type="NCBI Taxonomy" id="1227553"/>
    <lineage>
        <taxon>Bacteria</taxon>
        <taxon>Thermotogati</taxon>
        <taxon>Deinococcota</taxon>
        <taxon>Deinococci</taxon>
        <taxon>Thermales</taxon>
        <taxon>Thermaceae</taxon>
        <taxon>Meiothermus</taxon>
    </lineage>
</organism>
<keyword evidence="7 13" id="KW-0671">Queuosine biosynthesis</keyword>
<comment type="similarity">
    <text evidence="9 13">Belongs to the QueA family.</text>
</comment>
<dbReference type="NCBIfam" id="NF001140">
    <property type="entry name" value="PRK00147.1"/>
    <property type="match status" value="1"/>
</dbReference>
<dbReference type="EC" id="2.4.99.17" evidence="10 13"/>
<comment type="pathway">
    <text evidence="2 13">tRNA modification; tRNA-queuosine biosynthesis.</text>
</comment>
<evidence type="ECO:0000256" key="8">
    <source>
        <dbReference type="ARBA" id="ARBA00052751"/>
    </source>
</evidence>
<proteinExistence type="inferred from homology"/>
<evidence type="ECO:0000256" key="9">
    <source>
        <dbReference type="ARBA" id="ARBA00061210"/>
    </source>
</evidence>
<dbReference type="Gene3D" id="3.40.1780.10">
    <property type="entry name" value="QueA-like"/>
    <property type="match status" value="1"/>
</dbReference>
<dbReference type="RefSeq" id="WP_119341708.1">
    <property type="nucleotide sequence ID" value="NZ_BJXL01000103.1"/>
</dbReference>
<dbReference type="GO" id="GO:0008616">
    <property type="term" value="P:tRNA queuosine(34) biosynthetic process"/>
    <property type="evidence" value="ECO:0007669"/>
    <property type="project" value="UniProtKB-UniRule"/>
</dbReference>
<dbReference type="HAMAP" id="MF_00113">
    <property type="entry name" value="QueA"/>
    <property type="match status" value="1"/>
</dbReference>
<dbReference type="NCBIfam" id="TIGR00113">
    <property type="entry name" value="queA"/>
    <property type="match status" value="1"/>
</dbReference>
<evidence type="ECO:0000256" key="5">
    <source>
        <dbReference type="ARBA" id="ARBA00022679"/>
    </source>
</evidence>
<evidence type="ECO:0000256" key="2">
    <source>
        <dbReference type="ARBA" id="ARBA00004691"/>
    </source>
</evidence>
<evidence type="ECO:0000256" key="11">
    <source>
        <dbReference type="ARBA" id="ARBA00069325"/>
    </source>
</evidence>
<dbReference type="InterPro" id="IPR036100">
    <property type="entry name" value="QueA_sf"/>
</dbReference>
<comment type="catalytic activity">
    <reaction evidence="8 13">
        <text>7-aminomethyl-7-carbaguanosine(34) in tRNA + S-adenosyl-L-methionine = epoxyqueuosine(34) in tRNA + adenine + L-methionine + 2 H(+)</text>
        <dbReference type="Rhea" id="RHEA:32155"/>
        <dbReference type="Rhea" id="RHEA-COMP:10342"/>
        <dbReference type="Rhea" id="RHEA-COMP:18582"/>
        <dbReference type="ChEBI" id="CHEBI:15378"/>
        <dbReference type="ChEBI" id="CHEBI:16708"/>
        <dbReference type="ChEBI" id="CHEBI:57844"/>
        <dbReference type="ChEBI" id="CHEBI:59789"/>
        <dbReference type="ChEBI" id="CHEBI:82833"/>
        <dbReference type="ChEBI" id="CHEBI:194443"/>
        <dbReference type="EC" id="2.4.99.17"/>
    </reaction>
</comment>
<comment type="subcellular location">
    <subcellularLocation>
        <location evidence="1 13">Cytoplasm</location>
    </subcellularLocation>
</comment>
<protein>
    <recommendedName>
        <fullName evidence="11 13">S-adenosylmethionine:tRNA ribosyltransferase-isomerase</fullName>
        <ecNumber evidence="10 13">2.4.99.17</ecNumber>
    </recommendedName>
    <alternativeName>
        <fullName evidence="12 13">Queuosine biosynthesis protein QueA</fullName>
    </alternativeName>
</protein>
<evidence type="ECO:0000256" key="10">
    <source>
        <dbReference type="ARBA" id="ARBA00066503"/>
    </source>
</evidence>
<keyword evidence="14" id="KW-0413">Isomerase</keyword>
<dbReference type="InterPro" id="IPR042118">
    <property type="entry name" value="QueA_dom1"/>
</dbReference>
<reference evidence="14 15" key="1">
    <citation type="submission" date="2019-07" db="EMBL/GenBank/DDBJ databases">
        <title>Whole genome shotgun sequence of Meiothermus hypogaeus NBRC 106114.</title>
        <authorList>
            <person name="Hosoyama A."/>
            <person name="Uohara A."/>
            <person name="Ohji S."/>
            <person name="Ichikawa N."/>
        </authorList>
    </citation>
    <scope>NUCLEOTIDE SEQUENCE [LARGE SCALE GENOMIC DNA]</scope>
    <source>
        <strain evidence="14 15">NBRC 106114</strain>
    </source>
</reference>
<comment type="function">
    <text evidence="13">Transfers and isomerizes the ribose moiety from AdoMet to the 7-aminomethyl group of 7-deazaguanine (preQ1-tRNA) to give epoxyqueuosine (oQ-tRNA).</text>
</comment>
<evidence type="ECO:0000256" key="6">
    <source>
        <dbReference type="ARBA" id="ARBA00022691"/>
    </source>
</evidence>
<keyword evidence="4 13" id="KW-0963">Cytoplasm</keyword>
<dbReference type="Proteomes" id="UP000321197">
    <property type="component" value="Unassembled WGS sequence"/>
</dbReference>
<comment type="subunit">
    <text evidence="3 13">Monomer.</text>
</comment>
<dbReference type="GO" id="GO:0005737">
    <property type="term" value="C:cytoplasm"/>
    <property type="evidence" value="ECO:0007669"/>
    <property type="project" value="UniProtKB-SubCell"/>
</dbReference>
<keyword evidence="5 13" id="KW-0808">Transferase</keyword>
<dbReference type="Gene3D" id="2.40.10.240">
    <property type="entry name" value="QueA-like"/>
    <property type="match status" value="1"/>
</dbReference>
<evidence type="ECO:0000256" key="12">
    <source>
        <dbReference type="ARBA" id="ARBA00076160"/>
    </source>
</evidence>
<dbReference type="InterPro" id="IPR042119">
    <property type="entry name" value="QueA_dom2"/>
</dbReference>
<evidence type="ECO:0000256" key="3">
    <source>
        <dbReference type="ARBA" id="ARBA00011245"/>
    </source>
</evidence>
<name>A0A511R6D2_9DEIN</name>
<evidence type="ECO:0000313" key="15">
    <source>
        <dbReference type="Proteomes" id="UP000321197"/>
    </source>
</evidence>
<dbReference type="FunFam" id="3.40.1780.10:FF:000001">
    <property type="entry name" value="S-adenosylmethionine:tRNA ribosyltransferase-isomerase"/>
    <property type="match status" value="1"/>
</dbReference>
<gene>
    <name evidence="13 14" type="primary">queA</name>
    <name evidence="14" type="ORF">MHY01S_26380</name>
</gene>
<comment type="caution">
    <text evidence="14">The sequence shown here is derived from an EMBL/GenBank/DDBJ whole genome shotgun (WGS) entry which is preliminary data.</text>
</comment>
<evidence type="ECO:0000313" key="14">
    <source>
        <dbReference type="EMBL" id="GEM84472.1"/>
    </source>
</evidence>
<evidence type="ECO:0000256" key="1">
    <source>
        <dbReference type="ARBA" id="ARBA00004496"/>
    </source>
</evidence>
<evidence type="ECO:0000256" key="13">
    <source>
        <dbReference type="HAMAP-Rule" id="MF_00113"/>
    </source>
</evidence>